<sequence length="31" mass="3508">MVQKEGLPLEGPHFLLNELAVLSLRTFLVWG</sequence>
<accession>A0A0G1XHQ1</accession>
<name>A0A0G1XHQ1_9BACT</name>
<evidence type="ECO:0000313" key="2">
    <source>
        <dbReference type="Proteomes" id="UP000034445"/>
    </source>
</evidence>
<protein>
    <submittedName>
        <fullName evidence="1">Uncharacterized protein</fullName>
    </submittedName>
</protein>
<comment type="caution">
    <text evidence="1">The sequence shown here is derived from an EMBL/GenBank/DDBJ whole genome shotgun (WGS) entry which is preliminary data.</text>
</comment>
<dbReference type="EMBL" id="LCRF01000040">
    <property type="protein sequence ID" value="KKW30486.1"/>
    <property type="molecule type" value="Genomic_DNA"/>
</dbReference>
<organism evidence="1 2">
    <name type="scientific">Candidatus Kaiserbacteria bacterium GW2011_GWC2_52_8b</name>
    <dbReference type="NCBI Taxonomy" id="1618676"/>
    <lineage>
        <taxon>Bacteria</taxon>
        <taxon>Candidatus Kaiseribacteriota</taxon>
    </lineage>
</organism>
<proteinExistence type="predicted"/>
<gene>
    <name evidence="1" type="ORF">UY74_C0040G0012</name>
</gene>
<reference evidence="1 2" key="1">
    <citation type="journal article" date="2015" name="Nature">
        <title>rRNA introns, odd ribosomes, and small enigmatic genomes across a large radiation of phyla.</title>
        <authorList>
            <person name="Brown C.T."/>
            <person name="Hug L.A."/>
            <person name="Thomas B.C."/>
            <person name="Sharon I."/>
            <person name="Castelle C.J."/>
            <person name="Singh A."/>
            <person name="Wilkins M.J."/>
            <person name="Williams K.H."/>
            <person name="Banfield J.F."/>
        </authorList>
    </citation>
    <scope>NUCLEOTIDE SEQUENCE [LARGE SCALE GENOMIC DNA]</scope>
</reference>
<evidence type="ECO:0000313" key="1">
    <source>
        <dbReference type="EMBL" id="KKW30486.1"/>
    </source>
</evidence>
<dbReference type="AlphaFoldDB" id="A0A0G1XHQ1"/>
<dbReference type="Proteomes" id="UP000034445">
    <property type="component" value="Unassembled WGS sequence"/>
</dbReference>